<dbReference type="EMBL" id="JAGGKQ010000027">
    <property type="protein sequence ID" value="MBP1923666.1"/>
    <property type="molecule type" value="Genomic_DNA"/>
</dbReference>
<evidence type="ECO:0000313" key="3">
    <source>
        <dbReference type="Proteomes" id="UP000823588"/>
    </source>
</evidence>
<keyword evidence="3" id="KW-1185">Reference proteome</keyword>
<sequence>MNSDSAPTTSSTDTGLYFDDAEALAQQYREKRDTIKRKEAALTALSKRLETIDCDIGGANLDIDDDGVITVSISSPRFPDEVKSMLHDFQWPRKFATGYDTMSRCLTWSLKTDIETLIEDHERIQQPQGRAVPQTA</sequence>
<protein>
    <submittedName>
        <fullName evidence="2">Uncharacterized protein</fullName>
    </submittedName>
</protein>
<feature type="coiled-coil region" evidence="1">
    <location>
        <begin position="18"/>
        <end position="48"/>
    </location>
</feature>
<evidence type="ECO:0000313" key="2">
    <source>
        <dbReference type="EMBL" id="MBP1923666.1"/>
    </source>
</evidence>
<proteinExistence type="predicted"/>
<keyword evidence="1" id="KW-0175">Coiled coil</keyword>
<comment type="caution">
    <text evidence="2">The sequence shown here is derived from an EMBL/GenBank/DDBJ whole genome shotgun (WGS) entry which is preliminary data.</text>
</comment>
<accession>A0A8T4GHF4</accession>
<dbReference type="AlphaFoldDB" id="A0A8T4GHF4"/>
<evidence type="ECO:0000256" key="1">
    <source>
        <dbReference type="SAM" id="Coils"/>
    </source>
</evidence>
<dbReference type="Proteomes" id="UP000823588">
    <property type="component" value="Unassembled WGS sequence"/>
</dbReference>
<name>A0A8T4GHF4_9EURY</name>
<dbReference type="OrthoDB" id="377074at2157"/>
<organism evidence="2 3">
    <name type="scientific">Halorubrum alkaliphilum</name>
    <dbReference type="NCBI Taxonomy" id="261290"/>
    <lineage>
        <taxon>Archaea</taxon>
        <taxon>Methanobacteriati</taxon>
        <taxon>Methanobacteriota</taxon>
        <taxon>Stenosarchaea group</taxon>
        <taxon>Halobacteria</taxon>
        <taxon>Halobacteriales</taxon>
        <taxon>Haloferacaceae</taxon>
        <taxon>Halorubrum</taxon>
    </lineage>
</organism>
<gene>
    <name evidence="2" type="ORF">J2751_002711</name>
</gene>
<reference evidence="2" key="1">
    <citation type="submission" date="2021-03" db="EMBL/GenBank/DDBJ databases">
        <title>Genomic Encyclopedia of Type Strains, Phase IV (KMG-IV): sequencing the most valuable type-strain genomes for metagenomic binning, comparative biology and taxonomic classification.</title>
        <authorList>
            <person name="Goeker M."/>
        </authorList>
    </citation>
    <scope>NUCLEOTIDE SEQUENCE</scope>
    <source>
        <strain evidence="2">DSM 23564</strain>
    </source>
</reference>
<dbReference type="RefSeq" id="WP_209486678.1">
    <property type="nucleotide sequence ID" value="NZ_JAGGKQ010000027.1"/>
</dbReference>